<name>A0A934MGS7_9HYPH</name>
<dbReference type="InterPro" id="IPR000572">
    <property type="entry name" value="OxRdtase_Mopterin-bd_dom"/>
</dbReference>
<evidence type="ECO:0000313" key="3">
    <source>
        <dbReference type="Proteomes" id="UP000609531"/>
    </source>
</evidence>
<keyword evidence="3" id="KW-1185">Reference proteome</keyword>
<dbReference type="Pfam" id="PF00174">
    <property type="entry name" value="Oxidored_molyb"/>
    <property type="match status" value="1"/>
</dbReference>
<gene>
    <name evidence="2" type="ORF">JCR33_06440</name>
</gene>
<comment type="caution">
    <text evidence="2">The sequence shown here is derived from an EMBL/GenBank/DDBJ whole genome shotgun (WGS) entry which is preliminary data.</text>
</comment>
<dbReference type="EMBL" id="JAEKJA010000003">
    <property type="protein sequence ID" value="MBJ3775316.1"/>
    <property type="molecule type" value="Genomic_DNA"/>
</dbReference>
<dbReference type="AlphaFoldDB" id="A0A934MGS7"/>
<dbReference type="Gene3D" id="3.90.420.10">
    <property type="entry name" value="Oxidoreductase, molybdopterin-binding domain"/>
    <property type="match status" value="1"/>
</dbReference>
<organism evidence="2 3">
    <name type="scientific">Acuticoccus mangrovi</name>
    <dbReference type="NCBI Taxonomy" id="2796142"/>
    <lineage>
        <taxon>Bacteria</taxon>
        <taxon>Pseudomonadati</taxon>
        <taxon>Pseudomonadota</taxon>
        <taxon>Alphaproteobacteria</taxon>
        <taxon>Hyphomicrobiales</taxon>
        <taxon>Amorphaceae</taxon>
        <taxon>Acuticoccus</taxon>
    </lineage>
</organism>
<evidence type="ECO:0000259" key="1">
    <source>
        <dbReference type="Pfam" id="PF00174"/>
    </source>
</evidence>
<dbReference type="PANTHER" id="PTHR43032">
    <property type="entry name" value="PROTEIN-METHIONINE-SULFOXIDE REDUCTASE"/>
    <property type="match status" value="1"/>
</dbReference>
<evidence type="ECO:0000313" key="2">
    <source>
        <dbReference type="EMBL" id="MBJ3775316.1"/>
    </source>
</evidence>
<dbReference type="InterPro" id="IPR036374">
    <property type="entry name" value="OxRdtase_Mopterin-bd_sf"/>
</dbReference>
<feature type="domain" description="Oxidoreductase molybdopterin-binding" evidence="1">
    <location>
        <begin position="94"/>
        <end position="234"/>
    </location>
</feature>
<sequence>MSNPLTRRRFLIGGALGAGALAAGGYAALGRGADVDAVLQSAEWVTMDAQRALLWRGSLAREFSEADISPTFRVNGTQAPDSAAYAALHRSGFADWKLKIGGLVDRSLELSLADLRALPSRTQITRHDCVEGWSAIGKWTGVPLGHVLQMAGLKPNARFAVFHCADELERTFDGSGRYYESIDLIDAFHPQTILAYAMNDAALTVGHGAPLRLRVERQLGYKHAKYVMQIDVVDGFENLWGGRGGFWEDRGYQWYAGI</sequence>
<dbReference type="PROSITE" id="PS51318">
    <property type="entry name" value="TAT"/>
    <property type="match status" value="1"/>
</dbReference>
<reference evidence="2" key="1">
    <citation type="submission" date="2020-12" db="EMBL/GenBank/DDBJ databases">
        <title>Bacterial taxonomy.</title>
        <authorList>
            <person name="Pan X."/>
        </authorList>
    </citation>
    <scope>NUCLEOTIDE SEQUENCE</scope>
    <source>
        <strain evidence="2">B2012</strain>
    </source>
</reference>
<proteinExistence type="predicted"/>
<dbReference type="CDD" id="cd02108">
    <property type="entry name" value="bact_SO_family_Moco"/>
    <property type="match status" value="1"/>
</dbReference>
<dbReference type="PANTHER" id="PTHR43032:SF2">
    <property type="entry name" value="BLL0505 PROTEIN"/>
    <property type="match status" value="1"/>
</dbReference>
<protein>
    <submittedName>
        <fullName evidence="2">Molybdopterin-binding protein</fullName>
    </submittedName>
</protein>
<dbReference type="RefSeq" id="WP_198881185.1">
    <property type="nucleotide sequence ID" value="NZ_JAEKJA010000003.1"/>
</dbReference>
<dbReference type="Proteomes" id="UP000609531">
    <property type="component" value="Unassembled WGS sequence"/>
</dbReference>
<accession>A0A934MGS7</accession>
<dbReference type="SUPFAM" id="SSF56524">
    <property type="entry name" value="Oxidoreductase molybdopterin-binding domain"/>
    <property type="match status" value="1"/>
</dbReference>
<dbReference type="InterPro" id="IPR006311">
    <property type="entry name" value="TAT_signal"/>
</dbReference>